<evidence type="ECO:0000313" key="10">
    <source>
        <dbReference type="EMBL" id="KAF6116104.1"/>
    </source>
</evidence>
<organism evidence="11 13">
    <name type="scientific">Phyllostomus discolor</name>
    <name type="common">pale spear-nosed bat</name>
    <dbReference type="NCBI Taxonomy" id="89673"/>
    <lineage>
        <taxon>Eukaryota</taxon>
        <taxon>Metazoa</taxon>
        <taxon>Chordata</taxon>
        <taxon>Craniata</taxon>
        <taxon>Vertebrata</taxon>
        <taxon>Euteleostomi</taxon>
        <taxon>Mammalia</taxon>
        <taxon>Eutheria</taxon>
        <taxon>Laurasiatheria</taxon>
        <taxon>Chiroptera</taxon>
        <taxon>Yangochiroptera</taxon>
        <taxon>Phyllostomidae</taxon>
        <taxon>Phyllostominae</taxon>
        <taxon>Phyllostomus</taxon>
    </lineage>
</organism>
<keyword evidence="4 9" id="KW-0812">Transmembrane</keyword>
<accession>A0A7E6DL62</accession>
<feature type="transmembrane region" description="Helical" evidence="9">
    <location>
        <begin position="75"/>
        <end position="100"/>
    </location>
</feature>
<name>A0A7E6DL62_9CHIR</name>
<evidence type="ECO:0000256" key="1">
    <source>
        <dbReference type="ARBA" id="ARBA00003566"/>
    </source>
</evidence>
<dbReference type="OrthoDB" id="660759at2759"/>
<reference evidence="13 14" key="2">
    <citation type="submission" date="2025-04" db="UniProtKB">
        <authorList>
            <consortium name="RefSeq"/>
        </authorList>
    </citation>
    <scope>IDENTIFICATION</scope>
    <source>
        <tissue evidence="13 14">Muscle</tissue>
    </source>
</reference>
<evidence type="ECO:0000256" key="2">
    <source>
        <dbReference type="ARBA" id="ARBA00004141"/>
    </source>
</evidence>
<dbReference type="GO" id="GO:0016020">
    <property type="term" value="C:membrane"/>
    <property type="evidence" value="ECO:0007669"/>
    <property type="project" value="UniProtKB-SubCell"/>
</dbReference>
<keyword evidence="6 9" id="KW-1133">Transmembrane helix</keyword>
<gene>
    <name evidence="13 14" type="primary">SFT2D3</name>
    <name evidence="10" type="ORF">HJG60_017137</name>
</gene>
<evidence type="ECO:0000313" key="11">
    <source>
        <dbReference type="Proteomes" id="UP000504628"/>
    </source>
</evidence>
<evidence type="ECO:0000313" key="12">
    <source>
        <dbReference type="Proteomes" id="UP000664940"/>
    </source>
</evidence>
<dbReference type="RefSeq" id="XP_035879610.1">
    <property type="nucleotide sequence ID" value="XM_036023717.1"/>
</dbReference>
<protein>
    <recommendedName>
        <fullName evidence="9">Vesicle transport protein</fullName>
    </recommendedName>
</protein>
<dbReference type="Pfam" id="PF04178">
    <property type="entry name" value="Got1"/>
    <property type="match status" value="1"/>
</dbReference>
<evidence type="ECO:0000313" key="13">
    <source>
        <dbReference type="RefSeq" id="XP_035879610.1"/>
    </source>
</evidence>
<proteinExistence type="inferred from homology"/>
<dbReference type="KEGG" id="pdic:114494753"/>
<dbReference type="GO" id="GO:0005737">
    <property type="term" value="C:cytoplasm"/>
    <property type="evidence" value="ECO:0007669"/>
    <property type="project" value="UniProtKB-ARBA"/>
</dbReference>
<dbReference type="PANTHER" id="PTHR23137:SF36">
    <property type="entry name" value="VESICLE TRANSPORT PROTEIN SFT2C"/>
    <property type="match status" value="1"/>
</dbReference>
<dbReference type="CTD" id="84826"/>
<keyword evidence="3 9" id="KW-0813">Transport</keyword>
<dbReference type="AlphaFoldDB" id="A0A7E6DL62"/>
<evidence type="ECO:0000313" key="14">
    <source>
        <dbReference type="RefSeq" id="XP_035879611.1"/>
    </source>
</evidence>
<feature type="transmembrane region" description="Helical" evidence="9">
    <location>
        <begin position="139"/>
        <end position="159"/>
    </location>
</feature>
<keyword evidence="5 9" id="KW-0653">Protein transport</keyword>
<dbReference type="Proteomes" id="UP000664940">
    <property type="component" value="Unassembled WGS sequence"/>
</dbReference>
<comment type="subcellular location">
    <subcellularLocation>
        <location evidence="2 9">Membrane</location>
        <topology evidence="2 9">Multi-pass membrane protein</topology>
    </subcellularLocation>
</comment>
<dbReference type="InterPro" id="IPR011691">
    <property type="entry name" value="Vesicle_transpt_SFT2"/>
</dbReference>
<evidence type="ECO:0000256" key="7">
    <source>
        <dbReference type="ARBA" id="ARBA00023136"/>
    </source>
</evidence>
<evidence type="ECO:0000256" key="6">
    <source>
        <dbReference type="ARBA" id="ARBA00022989"/>
    </source>
</evidence>
<reference evidence="10 12" key="1">
    <citation type="journal article" date="2020" name="Nature">
        <title>Six reference-quality genomes reveal evolution of bat adaptations.</title>
        <authorList>
            <person name="Jebb D."/>
            <person name="Huang Z."/>
            <person name="Pippel M."/>
            <person name="Hughes G.M."/>
            <person name="Lavrichenko K."/>
            <person name="Devanna P."/>
            <person name="Winkler S."/>
            <person name="Jermiin L.S."/>
            <person name="Skirmuntt E.C."/>
            <person name="Katzourakis A."/>
            <person name="Burkitt-Gray L."/>
            <person name="Ray D.A."/>
            <person name="Sullivan K.A.M."/>
            <person name="Roscito J.G."/>
            <person name="Kirilenko B.M."/>
            <person name="Davalos L.M."/>
            <person name="Corthals A.P."/>
            <person name="Power M.L."/>
            <person name="Jones G."/>
            <person name="Ransome R.D."/>
            <person name="Dechmann D.K.N."/>
            <person name="Locatelli A.G."/>
            <person name="Puechmaille S.J."/>
            <person name="Fedrigo O."/>
            <person name="Jarvis E.D."/>
            <person name="Hiller M."/>
            <person name="Vernes S.C."/>
            <person name="Myers E.W."/>
            <person name="Teeling E.C."/>
        </authorList>
    </citation>
    <scope>NUCLEOTIDE SEQUENCE [LARGE SCALE GENOMIC DNA]</scope>
    <source>
        <strain evidence="10">Bat1K_MPI-CBG_1</strain>
    </source>
</reference>
<evidence type="ECO:0000256" key="9">
    <source>
        <dbReference type="RuleBase" id="RU363111"/>
    </source>
</evidence>
<keyword evidence="7 9" id="KW-0472">Membrane</keyword>
<feature type="transmembrane region" description="Helical" evidence="9">
    <location>
        <begin position="106"/>
        <end position="127"/>
    </location>
</feature>
<comment type="similarity">
    <text evidence="8 9">Belongs to the SFT2 family.</text>
</comment>
<keyword evidence="11" id="KW-1185">Reference proteome</keyword>
<dbReference type="GO" id="GO:0015031">
    <property type="term" value="P:protein transport"/>
    <property type="evidence" value="ECO:0007669"/>
    <property type="project" value="UniProtKB-KW"/>
</dbReference>
<dbReference type="RefSeq" id="XP_035879611.1">
    <property type="nucleotide sequence ID" value="XM_036023718.1"/>
</dbReference>
<feature type="transmembrane region" description="Helical" evidence="9">
    <location>
        <begin position="165"/>
        <end position="186"/>
    </location>
</feature>
<evidence type="ECO:0000256" key="4">
    <source>
        <dbReference type="ARBA" id="ARBA00022692"/>
    </source>
</evidence>
<evidence type="ECO:0000256" key="8">
    <source>
        <dbReference type="ARBA" id="ARBA00025800"/>
    </source>
</evidence>
<evidence type="ECO:0000256" key="5">
    <source>
        <dbReference type="ARBA" id="ARBA00022927"/>
    </source>
</evidence>
<dbReference type="GeneID" id="114494753"/>
<evidence type="ECO:0000256" key="3">
    <source>
        <dbReference type="ARBA" id="ARBA00022448"/>
    </source>
</evidence>
<dbReference type="GO" id="GO:0016192">
    <property type="term" value="P:vesicle-mediated transport"/>
    <property type="evidence" value="ECO:0007669"/>
    <property type="project" value="InterPro"/>
</dbReference>
<dbReference type="Proteomes" id="UP000504628">
    <property type="component" value="Chromosome 4"/>
</dbReference>
<dbReference type="InterPro" id="IPR007305">
    <property type="entry name" value="Vesicle_transpt_Got1/SFT2"/>
</dbReference>
<sequence length="213" mass="22024">MAGIHRELQDYLAQGKAGGQAATEPLLIAEKAEETEAGDGTVGAWLALRWKWARSTTGPETGLTCLPKVTRAQRLAASGVCLLLATLCFGLAACYVPVLLLRARKFGILWSLGSALALAGGTMLRGGTAYKCLLSCEEAPSRAVMFYVAALGATLYAALGLRSTFLTALGACAQVAALLAALIDLLPRGAGTALRLLLGRMCSSSGLAKTLPV</sequence>
<dbReference type="PANTHER" id="PTHR23137">
    <property type="entry name" value="VESICLE TRANSPORT PROTEIN-RELATED"/>
    <property type="match status" value="1"/>
</dbReference>
<dbReference type="EMBL" id="JABVXQ010000004">
    <property type="protein sequence ID" value="KAF6116104.1"/>
    <property type="molecule type" value="Genomic_DNA"/>
</dbReference>
<dbReference type="GO" id="GO:0012505">
    <property type="term" value="C:endomembrane system"/>
    <property type="evidence" value="ECO:0007669"/>
    <property type="project" value="UniProtKB-ARBA"/>
</dbReference>
<comment type="function">
    <text evidence="1 9">May be involved in fusion of retrograde transport vesicles derived from an endocytic compartment with the Golgi complex.</text>
</comment>